<name>A0AAV4CVK5_9GAST</name>
<gene>
    <name evidence="1" type="ORF">PoB_006242400</name>
</gene>
<sequence length="77" mass="8613">MPRRKNAKRLKVLVRSPSPPAVPSNTTDNGNQAYILGLILMEPHCALHQTVRAVDLFGKQFNLPKGNNSPYNPRICF</sequence>
<evidence type="ECO:0000313" key="1">
    <source>
        <dbReference type="EMBL" id="GFO35919.1"/>
    </source>
</evidence>
<accession>A0AAV4CVK5</accession>
<dbReference type="EMBL" id="BLXT01007028">
    <property type="protein sequence ID" value="GFO35919.1"/>
    <property type="molecule type" value="Genomic_DNA"/>
</dbReference>
<evidence type="ECO:0000313" key="2">
    <source>
        <dbReference type="Proteomes" id="UP000735302"/>
    </source>
</evidence>
<dbReference type="AlphaFoldDB" id="A0AAV4CVK5"/>
<dbReference type="Proteomes" id="UP000735302">
    <property type="component" value="Unassembled WGS sequence"/>
</dbReference>
<organism evidence="1 2">
    <name type="scientific">Plakobranchus ocellatus</name>
    <dbReference type="NCBI Taxonomy" id="259542"/>
    <lineage>
        <taxon>Eukaryota</taxon>
        <taxon>Metazoa</taxon>
        <taxon>Spiralia</taxon>
        <taxon>Lophotrochozoa</taxon>
        <taxon>Mollusca</taxon>
        <taxon>Gastropoda</taxon>
        <taxon>Heterobranchia</taxon>
        <taxon>Euthyneura</taxon>
        <taxon>Panpulmonata</taxon>
        <taxon>Sacoglossa</taxon>
        <taxon>Placobranchoidea</taxon>
        <taxon>Plakobranchidae</taxon>
        <taxon>Plakobranchus</taxon>
    </lineage>
</organism>
<keyword evidence="2" id="KW-1185">Reference proteome</keyword>
<reference evidence="1 2" key="1">
    <citation type="journal article" date="2021" name="Elife">
        <title>Chloroplast acquisition without the gene transfer in kleptoplastic sea slugs, Plakobranchus ocellatus.</title>
        <authorList>
            <person name="Maeda T."/>
            <person name="Takahashi S."/>
            <person name="Yoshida T."/>
            <person name="Shimamura S."/>
            <person name="Takaki Y."/>
            <person name="Nagai Y."/>
            <person name="Toyoda A."/>
            <person name="Suzuki Y."/>
            <person name="Arimoto A."/>
            <person name="Ishii H."/>
            <person name="Satoh N."/>
            <person name="Nishiyama T."/>
            <person name="Hasebe M."/>
            <person name="Maruyama T."/>
            <person name="Minagawa J."/>
            <person name="Obokata J."/>
            <person name="Shigenobu S."/>
        </authorList>
    </citation>
    <scope>NUCLEOTIDE SEQUENCE [LARGE SCALE GENOMIC DNA]</scope>
</reference>
<comment type="caution">
    <text evidence="1">The sequence shown here is derived from an EMBL/GenBank/DDBJ whole genome shotgun (WGS) entry which is preliminary data.</text>
</comment>
<protein>
    <submittedName>
        <fullName evidence="1">Uncharacterized protein</fullName>
    </submittedName>
</protein>
<proteinExistence type="predicted"/>